<name>A0ABV9T0E2_9BACT</name>
<dbReference type="PANTHER" id="PTHR43581">
    <property type="entry name" value="ATP/GTP PHOSPHATASE"/>
    <property type="match status" value="1"/>
</dbReference>
<feature type="domain" description="AAA+ ATPase" evidence="1">
    <location>
        <begin position="385"/>
        <end position="613"/>
    </location>
</feature>
<protein>
    <submittedName>
        <fullName evidence="2">AAA family ATPase</fullName>
    </submittedName>
</protein>
<dbReference type="RefSeq" id="WP_377064227.1">
    <property type="nucleotide sequence ID" value="NZ_JBHSJJ010000005.1"/>
</dbReference>
<dbReference type="Pfam" id="PF18860">
    <property type="entry name" value="AbiJ_NTD3"/>
    <property type="match status" value="1"/>
</dbReference>
<dbReference type="InterPro" id="IPR003593">
    <property type="entry name" value="AAA+_ATPase"/>
</dbReference>
<keyword evidence="3" id="KW-1185">Reference proteome</keyword>
<organism evidence="2 3">
    <name type="scientific">Negadavirga shengliensis</name>
    <dbReference type="NCBI Taxonomy" id="1389218"/>
    <lineage>
        <taxon>Bacteria</taxon>
        <taxon>Pseudomonadati</taxon>
        <taxon>Bacteroidota</taxon>
        <taxon>Cytophagia</taxon>
        <taxon>Cytophagales</taxon>
        <taxon>Cyclobacteriaceae</taxon>
        <taxon>Negadavirga</taxon>
    </lineage>
</organism>
<evidence type="ECO:0000259" key="1">
    <source>
        <dbReference type="SMART" id="SM00382"/>
    </source>
</evidence>
<dbReference type="InterPro" id="IPR041427">
    <property type="entry name" value="AbiJ-NTD3"/>
</dbReference>
<dbReference type="SUPFAM" id="SSF52540">
    <property type="entry name" value="P-loop containing nucleoside triphosphate hydrolases"/>
    <property type="match status" value="1"/>
</dbReference>
<gene>
    <name evidence="2" type="ORF">ACFPFU_10475</name>
</gene>
<dbReference type="PANTHER" id="PTHR43581:SF3">
    <property type="entry name" value="AAA+ ATPASE DOMAIN-CONTAINING PROTEIN"/>
    <property type="match status" value="1"/>
</dbReference>
<evidence type="ECO:0000313" key="2">
    <source>
        <dbReference type="EMBL" id="MFC4872114.1"/>
    </source>
</evidence>
<dbReference type="Proteomes" id="UP001595818">
    <property type="component" value="Unassembled WGS sequence"/>
</dbReference>
<dbReference type="Gene3D" id="3.40.50.300">
    <property type="entry name" value="P-loop containing nucleotide triphosphate hydrolases"/>
    <property type="match status" value="1"/>
</dbReference>
<dbReference type="Pfam" id="PF13304">
    <property type="entry name" value="AAA_21"/>
    <property type="match status" value="1"/>
</dbReference>
<dbReference type="SMART" id="SM00382">
    <property type="entry name" value="AAA"/>
    <property type="match status" value="1"/>
</dbReference>
<accession>A0ABV9T0E2</accession>
<reference evidence="3" key="1">
    <citation type="journal article" date="2019" name="Int. J. Syst. Evol. Microbiol.">
        <title>The Global Catalogue of Microorganisms (GCM) 10K type strain sequencing project: providing services to taxonomists for standard genome sequencing and annotation.</title>
        <authorList>
            <consortium name="The Broad Institute Genomics Platform"/>
            <consortium name="The Broad Institute Genome Sequencing Center for Infectious Disease"/>
            <person name="Wu L."/>
            <person name="Ma J."/>
        </authorList>
    </citation>
    <scope>NUCLEOTIDE SEQUENCE [LARGE SCALE GENOMIC DNA]</scope>
    <source>
        <strain evidence="3">CGMCC 4.7466</strain>
    </source>
</reference>
<dbReference type="InterPro" id="IPR051396">
    <property type="entry name" value="Bact_Antivir_Def_Nuclease"/>
</dbReference>
<evidence type="ECO:0000313" key="3">
    <source>
        <dbReference type="Proteomes" id="UP001595818"/>
    </source>
</evidence>
<comment type="caution">
    <text evidence="2">The sequence shown here is derived from an EMBL/GenBank/DDBJ whole genome shotgun (WGS) entry which is preliminary data.</text>
</comment>
<sequence length="686" mass="80022">MGRKVYLLGVGNISYFGRDFTTQQINSNENKAMSDKLIVPVKLKSEILKTILSQSIPFGGFDNPEGILEFILKIWDLRTMPSQDPRFDDAYGDFYQHLVNNDDWNYDYLFNERLNLLKDDESFILFVETVISPEIRRNEDEISKFFLLLNPYFEKANLFLSVSDFDVETQLPIYRVKPRGEIEDIPFGLKVNSIPFFVVHPDKGWANRIHSHSPPSKFPSFVLAYNDRWNDYGKWTEFFLYYYDENQEGFSIGKTKIMHNEESNTFENIPKEFTKLEDSFCSLGQDQGFYFNIKEHFDKNFESVLYSLRDASFFPEILEKYENHRTFINSLIRDDEVERLLREIKYKLFGYELKNLYSFKYSFTPKFSDSTIDIDFQFNSDNPFPNRVYAIIGRNGTGKTQLITSLPVSISKKNIDLFIPKVPLFSKVIAVSYSAFDSFEIPKRTASFNYIYCGLKNEDGKDISDSGLVNRFHHSWKKIKELGRMQQWITILLNFLEEDIISEFIIEKGTEYEVDIKEFSKARNKLSSGQSIILYIITQIVANIRYDSLLIYDEPETHLHPNAISQLTNTIYELVHQFESYCILATHSPLIIRDILSKNVFIIERHNNVPSIRKIGIESFGENLTTLTEEVFGNKEIPKQYKKIIEDMKTNGKSSLEITQALESDNLPLSLNAKLFIASLFNNEKS</sequence>
<proteinExistence type="predicted"/>
<dbReference type="EMBL" id="JBHSJJ010000005">
    <property type="protein sequence ID" value="MFC4872114.1"/>
    <property type="molecule type" value="Genomic_DNA"/>
</dbReference>
<dbReference type="InterPro" id="IPR027417">
    <property type="entry name" value="P-loop_NTPase"/>
</dbReference>
<dbReference type="InterPro" id="IPR003959">
    <property type="entry name" value="ATPase_AAA_core"/>
</dbReference>